<evidence type="ECO:0000256" key="5">
    <source>
        <dbReference type="ARBA" id="ARBA00022692"/>
    </source>
</evidence>
<organism evidence="20 21">
    <name type="scientific">Cajanus cajan</name>
    <name type="common">Pigeon pea</name>
    <name type="synonym">Cajanus indicus</name>
    <dbReference type="NCBI Taxonomy" id="3821"/>
    <lineage>
        <taxon>Eukaryota</taxon>
        <taxon>Viridiplantae</taxon>
        <taxon>Streptophyta</taxon>
        <taxon>Embryophyta</taxon>
        <taxon>Tracheophyta</taxon>
        <taxon>Spermatophyta</taxon>
        <taxon>Magnoliopsida</taxon>
        <taxon>eudicotyledons</taxon>
        <taxon>Gunneridae</taxon>
        <taxon>Pentapetalae</taxon>
        <taxon>rosids</taxon>
        <taxon>fabids</taxon>
        <taxon>Fabales</taxon>
        <taxon>Fabaceae</taxon>
        <taxon>Papilionoideae</taxon>
        <taxon>50 kb inversion clade</taxon>
        <taxon>NPAAA clade</taxon>
        <taxon>indigoferoid/millettioid clade</taxon>
        <taxon>Phaseoleae</taxon>
        <taxon>Cajanus</taxon>
    </lineage>
</organism>
<evidence type="ECO:0000313" key="20">
    <source>
        <dbReference type="EMBL" id="KYP64257.1"/>
    </source>
</evidence>
<keyword evidence="11 17" id="KW-1133">Transmembrane helix</keyword>
<dbReference type="GO" id="GO:0006950">
    <property type="term" value="P:response to stress"/>
    <property type="evidence" value="ECO:0007669"/>
    <property type="project" value="UniProtKB-ARBA"/>
</dbReference>
<dbReference type="AlphaFoldDB" id="A0A151TB35"/>
<evidence type="ECO:0000256" key="14">
    <source>
        <dbReference type="ARBA" id="ARBA00023180"/>
    </source>
</evidence>
<dbReference type="InterPro" id="IPR017441">
    <property type="entry name" value="Protein_kinase_ATP_BS"/>
</dbReference>
<protein>
    <submittedName>
        <fullName evidence="20">Cysteine-rich receptor-like protein kinase 29</fullName>
    </submittedName>
</protein>
<evidence type="ECO:0000259" key="19">
    <source>
        <dbReference type="PROSITE" id="PS51473"/>
    </source>
</evidence>
<reference evidence="20 21" key="1">
    <citation type="journal article" date="2012" name="Nat. Biotechnol.">
        <title>Draft genome sequence of pigeonpea (Cajanus cajan), an orphan legume crop of resource-poor farmers.</title>
        <authorList>
            <person name="Varshney R.K."/>
            <person name="Chen W."/>
            <person name="Li Y."/>
            <person name="Bharti A.K."/>
            <person name="Saxena R.K."/>
            <person name="Schlueter J.A."/>
            <person name="Donoghue M.T."/>
            <person name="Azam S."/>
            <person name="Fan G."/>
            <person name="Whaley A.M."/>
            <person name="Farmer A.D."/>
            <person name="Sheridan J."/>
            <person name="Iwata A."/>
            <person name="Tuteja R."/>
            <person name="Penmetsa R.V."/>
            <person name="Wu W."/>
            <person name="Upadhyaya H.D."/>
            <person name="Yang S.P."/>
            <person name="Shah T."/>
            <person name="Saxena K.B."/>
            <person name="Michael T."/>
            <person name="McCombie W.R."/>
            <person name="Yang B."/>
            <person name="Zhang G."/>
            <person name="Yang H."/>
            <person name="Wang J."/>
            <person name="Spillane C."/>
            <person name="Cook D.R."/>
            <person name="May G.D."/>
            <person name="Xu X."/>
            <person name="Jackson S.A."/>
        </authorList>
    </citation>
    <scope>NUCLEOTIDE SEQUENCE [LARGE SCALE GENOMIC DNA]</scope>
    <source>
        <strain evidence="21">cv. Asha</strain>
    </source>
</reference>
<dbReference type="PROSITE" id="PS00107">
    <property type="entry name" value="PROTEIN_KINASE_ATP"/>
    <property type="match status" value="1"/>
</dbReference>
<dbReference type="SUPFAM" id="SSF56112">
    <property type="entry name" value="Protein kinase-like (PK-like)"/>
    <property type="match status" value="1"/>
</dbReference>
<feature type="compositionally biased region" description="Low complexity" evidence="16">
    <location>
        <begin position="627"/>
        <end position="638"/>
    </location>
</feature>
<dbReference type="InterPro" id="IPR000719">
    <property type="entry name" value="Prot_kinase_dom"/>
</dbReference>
<feature type="binding site" evidence="15">
    <location>
        <position position="348"/>
    </location>
    <ligand>
        <name>ATP</name>
        <dbReference type="ChEBI" id="CHEBI:30616"/>
    </ligand>
</feature>
<keyword evidence="10 15" id="KW-0067">ATP-binding</keyword>
<gene>
    <name evidence="20" type="ORF">KK1_018849</name>
</gene>
<dbReference type="InterPro" id="IPR008271">
    <property type="entry name" value="Ser/Thr_kinase_AS"/>
</dbReference>
<evidence type="ECO:0000259" key="18">
    <source>
        <dbReference type="PROSITE" id="PS50011"/>
    </source>
</evidence>
<dbReference type="InterPro" id="IPR001245">
    <property type="entry name" value="Ser-Thr/Tyr_kinase_cat_dom"/>
</dbReference>
<evidence type="ECO:0000256" key="16">
    <source>
        <dbReference type="SAM" id="MobiDB-lite"/>
    </source>
</evidence>
<evidence type="ECO:0000256" key="7">
    <source>
        <dbReference type="ARBA" id="ARBA00022737"/>
    </source>
</evidence>
<feature type="domain" description="Gnk2-homologous" evidence="19">
    <location>
        <begin position="13"/>
        <end position="116"/>
    </location>
</feature>
<dbReference type="FunFam" id="3.30.430.20:FF:000002">
    <property type="entry name" value="Cysteine-rich receptor-like protein kinase 10"/>
    <property type="match status" value="1"/>
</dbReference>
<dbReference type="GO" id="GO:0004674">
    <property type="term" value="F:protein serine/threonine kinase activity"/>
    <property type="evidence" value="ECO:0007669"/>
    <property type="project" value="UniProtKB-KW"/>
</dbReference>
<proteinExistence type="predicted"/>
<dbReference type="OMA" id="YHICENT"/>
<evidence type="ECO:0000256" key="4">
    <source>
        <dbReference type="ARBA" id="ARBA00022679"/>
    </source>
</evidence>
<evidence type="ECO:0000256" key="8">
    <source>
        <dbReference type="ARBA" id="ARBA00022741"/>
    </source>
</evidence>
<dbReference type="Gene3D" id="1.10.510.10">
    <property type="entry name" value="Transferase(Phosphotransferase) domain 1"/>
    <property type="match status" value="1"/>
</dbReference>
<dbReference type="FunFam" id="1.10.510.10:FF:000129">
    <property type="entry name" value="cysteine-rich receptor-like protein kinase 10"/>
    <property type="match status" value="1"/>
</dbReference>
<dbReference type="InterPro" id="IPR011009">
    <property type="entry name" value="Kinase-like_dom_sf"/>
</dbReference>
<dbReference type="PANTHER" id="PTHR27002:SF1093">
    <property type="entry name" value="CYSTEINE-RICH RECEPTOR-LIKE PROTEIN KINASE 26 ISOFORM X1"/>
    <property type="match status" value="1"/>
</dbReference>
<feature type="domain" description="Gnk2-homologous" evidence="19">
    <location>
        <begin position="122"/>
        <end position="229"/>
    </location>
</feature>
<dbReference type="Pfam" id="PF07714">
    <property type="entry name" value="PK_Tyr_Ser-Thr"/>
    <property type="match status" value="1"/>
</dbReference>
<feature type="transmembrane region" description="Helical" evidence="17">
    <location>
        <begin position="256"/>
        <end position="280"/>
    </location>
</feature>
<dbReference type="Proteomes" id="UP000075243">
    <property type="component" value="Chromosome 7"/>
</dbReference>
<dbReference type="PANTHER" id="PTHR27002">
    <property type="entry name" value="RECEPTOR-LIKE SERINE/THREONINE-PROTEIN KINASE SD1-8"/>
    <property type="match status" value="1"/>
</dbReference>
<keyword evidence="2" id="KW-0723">Serine/threonine-protein kinase</keyword>
<feature type="region of interest" description="Disordered" evidence="16">
    <location>
        <begin position="627"/>
        <end position="650"/>
    </location>
</feature>
<evidence type="ECO:0000256" key="12">
    <source>
        <dbReference type="ARBA" id="ARBA00023136"/>
    </source>
</evidence>
<dbReference type="CDD" id="cd23509">
    <property type="entry name" value="Gnk2-like"/>
    <property type="match status" value="2"/>
</dbReference>
<dbReference type="Gramene" id="C.cajan_18314.t">
    <property type="protein sequence ID" value="C.cajan_18314.t"/>
    <property type="gene ID" value="C.cajan_18314"/>
</dbReference>
<keyword evidence="5 17" id="KW-0812">Transmembrane</keyword>
<name>A0A151TB35_CAJCA</name>
<dbReference type="FunFam" id="3.30.200.20:FF:000959">
    <property type="entry name" value="Cysteine-rich receptor-like protein kinase 17"/>
    <property type="match status" value="1"/>
</dbReference>
<keyword evidence="12 17" id="KW-0472">Membrane</keyword>
<dbReference type="PROSITE" id="PS51473">
    <property type="entry name" value="GNK2"/>
    <property type="match status" value="2"/>
</dbReference>
<dbReference type="STRING" id="3821.A0A151TB35"/>
<dbReference type="CDD" id="cd14066">
    <property type="entry name" value="STKc_IRAK"/>
    <property type="match status" value="1"/>
</dbReference>
<dbReference type="Pfam" id="PF01657">
    <property type="entry name" value="Stress-antifung"/>
    <property type="match status" value="2"/>
</dbReference>
<dbReference type="SMART" id="SM00220">
    <property type="entry name" value="S_TKc"/>
    <property type="match status" value="1"/>
</dbReference>
<evidence type="ECO:0000256" key="3">
    <source>
        <dbReference type="ARBA" id="ARBA00022553"/>
    </source>
</evidence>
<dbReference type="PROSITE" id="PS50011">
    <property type="entry name" value="PROTEIN_KINASE_DOM"/>
    <property type="match status" value="1"/>
</dbReference>
<evidence type="ECO:0000256" key="15">
    <source>
        <dbReference type="PROSITE-ProRule" id="PRU10141"/>
    </source>
</evidence>
<keyword evidence="8 15" id="KW-0547">Nucleotide-binding</keyword>
<keyword evidence="4" id="KW-0808">Transferase</keyword>
<comment type="subcellular location">
    <subcellularLocation>
        <location evidence="1">Membrane</location>
        <topology evidence="1">Single-pass membrane protein</topology>
    </subcellularLocation>
</comment>
<dbReference type="EMBL" id="CM003609">
    <property type="protein sequence ID" value="KYP64257.1"/>
    <property type="molecule type" value="Genomic_DNA"/>
</dbReference>
<dbReference type="Gene3D" id="3.30.200.20">
    <property type="entry name" value="Phosphorylase Kinase, domain 1"/>
    <property type="match status" value="1"/>
</dbReference>
<keyword evidence="21" id="KW-1185">Reference proteome</keyword>
<accession>A0A151TB35</accession>
<evidence type="ECO:0000256" key="6">
    <source>
        <dbReference type="ARBA" id="ARBA00022729"/>
    </source>
</evidence>
<evidence type="ECO:0000256" key="10">
    <source>
        <dbReference type="ARBA" id="ARBA00022840"/>
    </source>
</evidence>
<keyword evidence="9" id="KW-0418">Kinase</keyword>
<keyword evidence="3" id="KW-0597">Phosphoprotein</keyword>
<evidence type="ECO:0000256" key="2">
    <source>
        <dbReference type="ARBA" id="ARBA00022527"/>
    </source>
</evidence>
<keyword evidence="13" id="KW-0675">Receptor</keyword>
<keyword evidence="6" id="KW-0732">Signal</keyword>
<evidence type="ECO:0000256" key="17">
    <source>
        <dbReference type="SAM" id="Phobius"/>
    </source>
</evidence>
<keyword evidence="7" id="KW-0677">Repeat</keyword>
<dbReference type="GO" id="GO:0005524">
    <property type="term" value="F:ATP binding"/>
    <property type="evidence" value="ECO:0007669"/>
    <property type="project" value="UniProtKB-UniRule"/>
</dbReference>
<dbReference type="GO" id="GO:0005886">
    <property type="term" value="C:plasma membrane"/>
    <property type="evidence" value="ECO:0007669"/>
    <property type="project" value="TreeGrafter"/>
</dbReference>
<evidence type="ECO:0000256" key="11">
    <source>
        <dbReference type="ARBA" id="ARBA00022989"/>
    </source>
</evidence>
<dbReference type="FunFam" id="3.30.430.20:FF:000003">
    <property type="entry name" value="Cysteine-rich RLK (RECEPTOR-like protein kinase) 10"/>
    <property type="match status" value="1"/>
</dbReference>
<dbReference type="InterPro" id="IPR002902">
    <property type="entry name" value="GNK2"/>
</dbReference>
<evidence type="ECO:0000313" key="21">
    <source>
        <dbReference type="Proteomes" id="UP000075243"/>
    </source>
</evidence>
<keyword evidence="14" id="KW-0325">Glycoprotein</keyword>
<dbReference type="PROSITE" id="PS00108">
    <property type="entry name" value="PROTEIN_KINASE_ST"/>
    <property type="match status" value="1"/>
</dbReference>
<dbReference type="Gene3D" id="3.30.430.20">
    <property type="entry name" value="Gnk2 domain, C-X8-C-X2-C motif"/>
    <property type="match status" value="2"/>
</dbReference>
<feature type="domain" description="Protein kinase" evidence="18">
    <location>
        <begin position="320"/>
        <end position="596"/>
    </location>
</feature>
<sequence length="650" mass="73344">MVITEASFTPEYQRAKICSNENGNYTVNSTYHSNLKTLLSTLTSHTEINYGFYNFSYGQNTDKVYAIGLCRGDVEPDECRTCLNYSRLILTQFCPNQKEAIKWEAKCMLRYSNRPIFRTMETDPPFRMNNLNNATDVDEFNKVLGELVRSLRGKAASGDSRRKYDSGNAVAANFQTIYGLVQCTPDLSSQDCGDCLDWTISEIPRNFKDKVGVVLLKPSCNVRFEIYPFFDHTTILDPVVPPVSPSPKEKDNSLRITITVVVTIFLVLLVVLLIVISRYFGRKQARKNLLPDEDEHDEEIQMVESLQFDLDTIQVATNNFSDSNKLGEGGFGTVYQGLLSNGQGIAVKRLSSNSGQGDMEFKNEVLLLAKLQHRNLVRLLGFSLAGREKLLVYEFVPNKSLDYFIFNPTKKAQLDWERRYKIIRGVARGLLYLHEDSRLRIIHRDLKASNVLLDEEMIPKISDFGMARLIVADQTQENTSRVVGTYGYMAPEYVMHGQFSVKSDVFSFGVLVLEIVSGQKNHDTRHENGEDLINFAWKKWQEGTITNIIDPSLINNLQNEMIRCIHIGLLCVQENLSNRPTMANIALMLNSCSITLPVPSKPAFFMDSAATSLPNMSWGVNSGTTISSQSTTKSIQESANEASITELYPR</sequence>
<evidence type="ECO:0000256" key="9">
    <source>
        <dbReference type="ARBA" id="ARBA00022777"/>
    </source>
</evidence>
<evidence type="ECO:0000256" key="13">
    <source>
        <dbReference type="ARBA" id="ARBA00023170"/>
    </source>
</evidence>
<dbReference type="InterPro" id="IPR038408">
    <property type="entry name" value="GNK2_sf"/>
</dbReference>
<evidence type="ECO:0000256" key="1">
    <source>
        <dbReference type="ARBA" id="ARBA00004167"/>
    </source>
</evidence>